<evidence type="ECO:0000256" key="1">
    <source>
        <dbReference type="SAM" id="MobiDB-lite"/>
    </source>
</evidence>
<evidence type="ECO:0000313" key="2">
    <source>
        <dbReference type="EMBL" id="ALS22469.1"/>
    </source>
</evidence>
<dbReference type="PANTHER" id="PTHR13696">
    <property type="entry name" value="P-LOOP CONTAINING NUCLEOSIDE TRIPHOSPHATE HYDROLASE"/>
    <property type="match status" value="1"/>
</dbReference>
<sequence>MAKMLLVLLDDDAYFADMLSAYIRSSEYAERFSLRVFTAAEEGFRFVEETREPFIMMVHESWMPLPDSAYRVKTGCIVLISDSMRAGGLLEYPVLFKFQPLNHLLSGVAVHYNEYRKDAPLRGRRGARTLAVYSAVGGSGKTVTAVHLARQLAFHGEKVLCLPLERLPSKAWFAEDRDGESETFSQMLYYAKTNPDILAAKMEQLKRRHPELKFDYVPPSSHPKEMVEMESADLQRILQGAAASGIYDWIILDLDSFPSPVTLKGLQEADHIFWLVLDDCIHLQKTAELFASWKGEDNHKDMLSIDKIAFWLNKSTGHALNDFSKYGITLQGELPYVPEWKAVAHVERMVSAAFTASMVQELLREKGEAGPDERSGKETEITQKNSREHGLRKHIIG</sequence>
<dbReference type="STRING" id="162209.IJ22_20950"/>
<dbReference type="InterPro" id="IPR027417">
    <property type="entry name" value="P-loop_NTPase"/>
</dbReference>
<dbReference type="RefSeq" id="WP_062408723.1">
    <property type="nucleotide sequence ID" value="NZ_BJCS01000001.1"/>
</dbReference>
<organism evidence="2 3">
    <name type="scientific">Paenibacillus naphthalenovorans</name>
    <dbReference type="NCBI Taxonomy" id="162209"/>
    <lineage>
        <taxon>Bacteria</taxon>
        <taxon>Bacillati</taxon>
        <taxon>Bacillota</taxon>
        <taxon>Bacilli</taxon>
        <taxon>Bacillales</taxon>
        <taxon>Paenibacillaceae</taxon>
        <taxon>Paenibacillus</taxon>
    </lineage>
</organism>
<evidence type="ECO:0000313" key="3">
    <source>
        <dbReference type="Proteomes" id="UP000061660"/>
    </source>
</evidence>
<name>A0A0U2W4M6_9BACL</name>
<protein>
    <submittedName>
        <fullName evidence="2">AAA domain-containing</fullName>
    </submittedName>
</protein>
<feature type="region of interest" description="Disordered" evidence="1">
    <location>
        <begin position="365"/>
        <end position="397"/>
    </location>
</feature>
<reference evidence="3" key="1">
    <citation type="submission" date="2015-12" db="EMBL/GenBank/DDBJ databases">
        <title>Complete genome sequences of two moderately thermophilic Paenibacillus species.</title>
        <authorList>
            <person name="Butler R.III."/>
            <person name="Wang J."/>
            <person name="Stark B.C."/>
            <person name="Pombert J.-F."/>
        </authorList>
    </citation>
    <scope>NUCLEOTIDE SEQUENCE [LARGE SCALE GENOMIC DNA]</scope>
    <source>
        <strain evidence="3">32O-Y</strain>
    </source>
</reference>
<dbReference type="AlphaFoldDB" id="A0A0U2W4M6"/>
<dbReference type="EMBL" id="CP013652">
    <property type="protein sequence ID" value="ALS22469.1"/>
    <property type="molecule type" value="Genomic_DNA"/>
</dbReference>
<dbReference type="Proteomes" id="UP000061660">
    <property type="component" value="Chromosome"/>
</dbReference>
<dbReference type="KEGG" id="pnp:IJ22_20950"/>
<dbReference type="OrthoDB" id="3035369at2"/>
<dbReference type="PATRIC" id="fig|162209.4.peg.2221"/>
<accession>A0A0U2W4M6</accession>
<dbReference type="Gene3D" id="3.40.50.10850">
    <property type="entry name" value="Ntrc-like two-domain protein"/>
    <property type="match status" value="1"/>
</dbReference>
<dbReference type="InterPro" id="IPR050678">
    <property type="entry name" value="DNA_Partitioning_ATPase"/>
</dbReference>
<feature type="compositionally biased region" description="Basic and acidic residues" evidence="1">
    <location>
        <begin position="365"/>
        <end position="389"/>
    </location>
</feature>
<keyword evidence="3" id="KW-1185">Reference proteome</keyword>
<dbReference type="SUPFAM" id="SSF52540">
    <property type="entry name" value="P-loop containing nucleoside triphosphate hydrolases"/>
    <property type="match status" value="1"/>
</dbReference>
<reference evidence="2 3" key="2">
    <citation type="journal article" date="2016" name="Genome Announc.">
        <title>Complete Genome Sequences of Two Interactive Moderate Thermophiles, Paenibacillus napthalenovorans 32O-Y and Paenibacillus sp. 32O-W.</title>
        <authorList>
            <person name="Butler R.R.III."/>
            <person name="Wang J."/>
            <person name="Stark B.C."/>
            <person name="Pombert J.F."/>
        </authorList>
    </citation>
    <scope>NUCLEOTIDE SEQUENCE [LARGE SCALE GENOMIC DNA]</scope>
    <source>
        <strain evidence="2 3">32O-Y</strain>
    </source>
</reference>
<dbReference type="Gene3D" id="3.40.50.300">
    <property type="entry name" value="P-loop containing nucleotide triphosphate hydrolases"/>
    <property type="match status" value="1"/>
</dbReference>
<dbReference type="PANTHER" id="PTHR13696:SF99">
    <property type="entry name" value="COBYRINIC ACID AC-DIAMIDE SYNTHASE"/>
    <property type="match status" value="1"/>
</dbReference>
<proteinExistence type="predicted"/>
<gene>
    <name evidence="2" type="ORF">IJ22_20950</name>
</gene>